<sequence>MHCFAFLRRCGPRAGTPPPPPPAPSGDEAGAEPQRGRVTCFGEAMIRYIPDSDEGPDPSPFASRWLQSAGGAELNVTVALARLGWPGHLARWVSVVPRGALGDHFLSLLAQAYPDGKGEGNLSMVRREEGDVGIYHVWPAKHKLWYQRHRSAFGLMDPAWFGAAFWAEILQEPAPGGGPAVLQLTGITAQITQSTRAAWQNALAAAAAHKRAGWRVVTVLDINHRPALGPWEDLWALIEPHTSALTSSCSRPATSRIWKPASRCRWCPPIRGLLAGRCRGVLAALGRTAAARGGDRRRGLLAVGHDGRARGLDGPRVGGAALGRGDVAGGHPAGRHARHPEAEGGRGLLQRGARRAGRGAAGPRGRPWGGGVRPRLAPTAPARCPRA</sequence>
<evidence type="ECO:0000259" key="2">
    <source>
        <dbReference type="Pfam" id="PF00294"/>
    </source>
</evidence>
<dbReference type="Gene3D" id="3.40.1190.20">
    <property type="match status" value="1"/>
</dbReference>
<evidence type="ECO:0000313" key="3">
    <source>
        <dbReference type="EMBL" id="CAK0799242.1"/>
    </source>
</evidence>
<organism evidence="3 4">
    <name type="scientific">Prorocentrum cordatum</name>
    <dbReference type="NCBI Taxonomy" id="2364126"/>
    <lineage>
        <taxon>Eukaryota</taxon>
        <taxon>Sar</taxon>
        <taxon>Alveolata</taxon>
        <taxon>Dinophyceae</taxon>
        <taxon>Prorocentrales</taxon>
        <taxon>Prorocentraceae</taxon>
        <taxon>Prorocentrum</taxon>
    </lineage>
</organism>
<feature type="domain" description="Carbohydrate kinase PfkB" evidence="2">
    <location>
        <begin position="37"/>
        <end position="111"/>
    </location>
</feature>
<gene>
    <name evidence="3" type="ORF">PCOR1329_LOCUS7755</name>
</gene>
<comment type="caution">
    <text evidence="3">The sequence shown here is derived from an EMBL/GenBank/DDBJ whole genome shotgun (WGS) entry which is preliminary data.</text>
</comment>
<keyword evidence="4" id="KW-1185">Reference proteome</keyword>
<dbReference type="InterPro" id="IPR011611">
    <property type="entry name" value="PfkB_dom"/>
</dbReference>
<dbReference type="Proteomes" id="UP001189429">
    <property type="component" value="Unassembled WGS sequence"/>
</dbReference>
<feature type="non-terminal residue" evidence="3">
    <location>
        <position position="387"/>
    </location>
</feature>
<name>A0ABN9Q0V4_9DINO</name>
<accession>A0ABN9Q0V4</accession>
<feature type="region of interest" description="Disordered" evidence="1">
    <location>
        <begin position="11"/>
        <end position="33"/>
    </location>
</feature>
<dbReference type="InterPro" id="IPR029056">
    <property type="entry name" value="Ribokinase-like"/>
</dbReference>
<dbReference type="EMBL" id="CAUYUJ010002113">
    <property type="protein sequence ID" value="CAK0799242.1"/>
    <property type="molecule type" value="Genomic_DNA"/>
</dbReference>
<feature type="region of interest" description="Disordered" evidence="1">
    <location>
        <begin position="306"/>
        <end position="387"/>
    </location>
</feature>
<evidence type="ECO:0000256" key="1">
    <source>
        <dbReference type="SAM" id="MobiDB-lite"/>
    </source>
</evidence>
<dbReference type="SUPFAM" id="SSF53613">
    <property type="entry name" value="Ribokinase-like"/>
    <property type="match status" value="1"/>
</dbReference>
<dbReference type="Pfam" id="PF00294">
    <property type="entry name" value="PfkB"/>
    <property type="match status" value="1"/>
</dbReference>
<reference evidence="3" key="1">
    <citation type="submission" date="2023-10" db="EMBL/GenBank/DDBJ databases">
        <authorList>
            <person name="Chen Y."/>
            <person name="Shah S."/>
            <person name="Dougan E. K."/>
            <person name="Thang M."/>
            <person name="Chan C."/>
        </authorList>
    </citation>
    <scope>NUCLEOTIDE SEQUENCE [LARGE SCALE GENOMIC DNA]</scope>
</reference>
<feature type="compositionally biased region" description="Gly residues" evidence="1">
    <location>
        <begin position="316"/>
        <end position="332"/>
    </location>
</feature>
<protein>
    <recommendedName>
        <fullName evidence="2">Carbohydrate kinase PfkB domain-containing protein</fullName>
    </recommendedName>
</protein>
<evidence type="ECO:0000313" key="4">
    <source>
        <dbReference type="Proteomes" id="UP001189429"/>
    </source>
</evidence>
<feature type="compositionally biased region" description="Gly residues" evidence="1">
    <location>
        <begin position="359"/>
        <end position="372"/>
    </location>
</feature>
<proteinExistence type="predicted"/>
<feature type="compositionally biased region" description="Pro residues" evidence="1">
    <location>
        <begin position="15"/>
        <end position="24"/>
    </location>
</feature>